<dbReference type="RefSeq" id="WP_221519269.1">
    <property type="nucleotide sequence ID" value="NZ_JACHMB010000001.1"/>
</dbReference>
<sequence>MSLRPAVPLLLTLGLVAGCGAAQGSGTDDVESSKPKAAAPENIQGRWWTWAASEEESTNPVADTTGEFCDRNQPDDVWFLAGTFGGAVKRTCRVPAGRPVVFPLVNQISTEQECKGFMATATGKATLDRKAVTPERMENDNVTVTHGAGNPVSGEEGTTTSYACGLWARLPPLKPGRHDLIIRGSSGSFRTGVDYTLIVQPDQQA</sequence>
<name>A0A7W9G1A0_9ACTN</name>
<comment type="caution">
    <text evidence="2">The sequence shown here is derived from an EMBL/GenBank/DDBJ whole genome shotgun (WGS) entry which is preliminary data.</text>
</comment>
<feature type="signal peptide" evidence="1">
    <location>
        <begin position="1"/>
        <end position="24"/>
    </location>
</feature>
<feature type="chain" id="PRO_5030777122" evidence="1">
    <location>
        <begin position="25"/>
        <end position="205"/>
    </location>
</feature>
<gene>
    <name evidence="2" type="ORF">HD596_002124</name>
</gene>
<dbReference type="Proteomes" id="UP000579153">
    <property type="component" value="Unassembled WGS sequence"/>
</dbReference>
<proteinExistence type="predicted"/>
<dbReference type="PROSITE" id="PS51257">
    <property type="entry name" value="PROKAR_LIPOPROTEIN"/>
    <property type="match status" value="1"/>
</dbReference>
<accession>A0A7W9G1A0</accession>
<evidence type="ECO:0000313" key="3">
    <source>
        <dbReference type="Proteomes" id="UP000579153"/>
    </source>
</evidence>
<dbReference type="AlphaFoldDB" id="A0A7W9G1A0"/>
<organism evidence="2 3">
    <name type="scientific">Nonomuraea jabiensis</name>
    <dbReference type="NCBI Taxonomy" id="882448"/>
    <lineage>
        <taxon>Bacteria</taxon>
        <taxon>Bacillati</taxon>
        <taxon>Actinomycetota</taxon>
        <taxon>Actinomycetes</taxon>
        <taxon>Streptosporangiales</taxon>
        <taxon>Streptosporangiaceae</taxon>
        <taxon>Nonomuraea</taxon>
    </lineage>
</organism>
<dbReference type="EMBL" id="JACHMB010000001">
    <property type="protein sequence ID" value="MBB5775368.1"/>
    <property type="molecule type" value="Genomic_DNA"/>
</dbReference>
<protein>
    <submittedName>
        <fullName evidence="2">Uncharacterized protein</fullName>
    </submittedName>
</protein>
<keyword evidence="3" id="KW-1185">Reference proteome</keyword>
<evidence type="ECO:0000313" key="2">
    <source>
        <dbReference type="EMBL" id="MBB5775368.1"/>
    </source>
</evidence>
<evidence type="ECO:0000256" key="1">
    <source>
        <dbReference type="SAM" id="SignalP"/>
    </source>
</evidence>
<reference evidence="2 3" key="1">
    <citation type="submission" date="2020-08" db="EMBL/GenBank/DDBJ databases">
        <title>Sequencing the genomes of 1000 actinobacteria strains.</title>
        <authorList>
            <person name="Klenk H.-P."/>
        </authorList>
    </citation>
    <scope>NUCLEOTIDE SEQUENCE [LARGE SCALE GENOMIC DNA]</scope>
    <source>
        <strain evidence="2 3">DSM 45507</strain>
    </source>
</reference>
<keyword evidence="1" id="KW-0732">Signal</keyword>